<evidence type="ECO:0000313" key="2">
    <source>
        <dbReference type="Proteomes" id="UP000634136"/>
    </source>
</evidence>
<keyword evidence="2" id="KW-1185">Reference proteome</keyword>
<sequence length="97" mass="11082">MLGSRVGEVVMVEELILNGRVLRNFARARVLVDLSKSIVKGFWISRLGLPRVWISVRFEKLQHYYFNCGIVGYEVKRFSFVGRIGGRLRVGVGRGLK</sequence>
<gene>
    <name evidence="1" type="ORF">G2W53_040971</name>
</gene>
<proteinExistence type="predicted"/>
<comment type="caution">
    <text evidence="1">The sequence shown here is derived from an EMBL/GenBank/DDBJ whole genome shotgun (WGS) entry which is preliminary data.</text>
</comment>
<name>A0A834VYV1_9FABA</name>
<protein>
    <submittedName>
        <fullName evidence="1">TMV resistance protein N-like</fullName>
    </submittedName>
</protein>
<organism evidence="1 2">
    <name type="scientific">Senna tora</name>
    <dbReference type="NCBI Taxonomy" id="362788"/>
    <lineage>
        <taxon>Eukaryota</taxon>
        <taxon>Viridiplantae</taxon>
        <taxon>Streptophyta</taxon>
        <taxon>Embryophyta</taxon>
        <taxon>Tracheophyta</taxon>
        <taxon>Spermatophyta</taxon>
        <taxon>Magnoliopsida</taxon>
        <taxon>eudicotyledons</taxon>
        <taxon>Gunneridae</taxon>
        <taxon>Pentapetalae</taxon>
        <taxon>rosids</taxon>
        <taxon>fabids</taxon>
        <taxon>Fabales</taxon>
        <taxon>Fabaceae</taxon>
        <taxon>Caesalpinioideae</taxon>
        <taxon>Cassia clade</taxon>
        <taxon>Senna</taxon>
    </lineage>
</organism>
<dbReference type="EMBL" id="JAAIUW010000013">
    <property type="protein sequence ID" value="KAF7801860.1"/>
    <property type="molecule type" value="Genomic_DNA"/>
</dbReference>
<evidence type="ECO:0000313" key="1">
    <source>
        <dbReference type="EMBL" id="KAF7801860.1"/>
    </source>
</evidence>
<dbReference type="Proteomes" id="UP000634136">
    <property type="component" value="Unassembled WGS sequence"/>
</dbReference>
<dbReference type="AlphaFoldDB" id="A0A834VYV1"/>
<dbReference type="OrthoDB" id="1434627at2759"/>
<reference evidence="1" key="1">
    <citation type="submission" date="2020-09" db="EMBL/GenBank/DDBJ databases">
        <title>Genome-Enabled Discovery of Anthraquinone Biosynthesis in Senna tora.</title>
        <authorList>
            <person name="Kang S.-H."/>
            <person name="Pandey R.P."/>
            <person name="Lee C.-M."/>
            <person name="Sim J.-S."/>
            <person name="Jeong J.-T."/>
            <person name="Choi B.-S."/>
            <person name="Jung M."/>
            <person name="Ginzburg D."/>
            <person name="Zhao K."/>
            <person name="Won S.Y."/>
            <person name="Oh T.-J."/>
            <person name="Yu Y."/>
            <person name="Kim N.-H."/>
            <person name="Lee O.R."/>
            <person name="Lee T.-H."/>
            <person name="Bashyal P."/>
            <person name="Kim T.-S."/>
            <person name="Lee W.-H."/>
            <person name="Kawkins C."/>
            <person name="Kim C.-K."/>
            <person name="Kim J.S."/>
            <person name="Ahn B.O."/>
            <person name="Rhee S.Y."/>
            <person name="Sohng J.K."/>
        </authorList>
    </citation>
    <scope>NUCLEOTIDE SEQUENCE</scope>
    <source>
        <tissue evidence="1">Leaf</tissue>
    </source>
</reference>
<accession>A0A834VYV1</accession>